<dbReference type="AlphaFoldDB" id="A0A231H8G2"/>
<sequence>MTYRYPLFAFIDHGDIGTGEPAAVMLRPGNAGSNTAADHMRVLHESLAQLPWASTWRIGRRVLVRTDSGGEPGSVMPIGSAPASSLSVASAPPMSTDCAPFTACGHCVKID</sequence>
<dbReference type="Proteomes" id="UP000215506">
    <property type="component" value="Unassembled WGS sequence"/>
</dbReference>
<comment type="caution">
    <text evidence="1">The sequence shown here is derived from an EMBL/GenBank/DDBJ whole genome shotgun (WGS) entry which is preliminary data.</text>
</comment>
<evidence type="ECO:0000313" key="2">
    <source>
        <dbReference type="Proteomes" id="UP000215506"/>
    </source>
</evidence>
<protein>
    <recommendedName>
        <fullName evidence="3">Transposase DDE domain-containing protein</fullName>
    </recommendedName>
</protein>
<organism evidence="1 2">
    <name type="scientific">Nocardia cerradoensis</name>
    <dbReference type="NCBI Taxonomy" id="85688"/>
    <lineage>
        <taxon>Bacteria</taxon>
        <taxon>Bacillati</taxon>
        <taxon>Actinomycetota</taxon>
        <taxon>Actinomycetes</taxon>
        <taxon>Mycobacteriales</taxon>
        <taxon>Nocardiaceae</taxon>
        <taxon>Nocardia</taxon>
    </lineage>
</organism>
<dbReference type="EMBL" id="NGAF01000005">
    <property type="protein sequence ID" value="OXR45161.1"/>
    <property type="molecule type" value="Genomic_DNA"/>
</dbReference>
<reference evidence="1 2" key="1">
    <citation type="submission" date="2017-07" db="EMBL/GenBank/DDBJ databases">
        <title>First draft Genome Sequence of Nocardia cerradoensis isolated from human infection.</title>
        <authorList>
            <person name="Carrasco G."/>
        </authorList>
    </citation>
    <scope>NUCLEOTIDE SEQUENCE [LARGE SCALE GENOMIC DNA]</scope>
    <source>
        <strain evidence="1 2">CNM20130759</strain>
    </source>
</reference>
<evidence type="ECO:0008006" key="3">
    <source>
        <dbReference type="Google" id="ProtNLM"/>
    </source>
</evidence>
<name>A0A231H8G2_9NOCA</name>
<proteinExistence type="predicted"/>
<gene>
    <name evidence="1" type="ORF">B7C42_03119</name>
</gene>
<keyword evidence="2" id="KW-1185">Reference proteome</keyword>
<evidence type="ECO:0000313" key="1">
    <source>
        <dbReference type="EMBL" id="OXR45161.1"/>
    </source>
</evidence>
<accession>A0A231H8G2</accession>